<evidence type="ECO:0000256" key="7">
    <source>
        <dbReference type="ARBA" id="ARBA00022679"/>
    </source>
</evidence>
<dbReference type="SMART" id="SM00458">
    <property type="entry name" value="RICIN"/>
    <property type="match status" value="1"/>
</dbReference>
<dbReference type="Pfam" id="PF00535">
    <property type="entry name" value="Glycos_transf_2"/>
    <property type="match status" value="1"/>
</dbReference>
<dbReference type="GO" id="GO:0004653">
    <property type="term" value="F:polypeptide N-acetylgalactosaminyltransferase activity"/>
    <property type="evidence" value="ECO:0007669"/>
    <property type="project" value="UniProtKB-ARBA"/>
</dbReference>
<feature type="transmembrane region" description="Helical" evidence="18">
    <location>
        <begin position="21"/>
        <end position="41"/>
    </location>
</feature>
<dbReference type="UniPathway" id="UPA00378"/>
<dbReference type="VEuPathDB" id="VectorBase:MDOA013519"/>
<evidence type="ECO:0000256" key="8">
    <source>
        <dbReference type="ARBA" id="ARBA00022692"/>
    </source>
</evidence>
<keyword evidence="13 18" id="KW-0333">Golgi apparatus</keyword>
<evidence type="ECO:0000256" key="9">
    <source>
        <dbReference type="ARBA" id="ARBA00022723"/>
    </source>
</evidence>
<evidence type="ECO:0000256" key="18">
    <source>
        <dbReference type="RuleBase" id="RU361242"/>
    </source>
</evidence>
<keyword evidence="11" id="KW-0735">Signal-anchor</keyword>
<dbReference type="GO" id="GO:0006493">
    <property type="term" value="P:protein O-linked glycosylation"/>
    <property type="evidence" value="ECO:0007669"/>
    <property type="project" value="TreeGrafter"/>
</dbReference>
<comment type="pathway">
    <text evidence="3 18">Protein modification; protein glycosylation.</text>
</comment>
<dbReference type="EMBL" id="KA645196">
    <property type="protein sequence ID" value="AFP59825.1"/>
    <property type="molecule type" value="mRNA"/>
</dbReference>
<keyword evidence="14 18" id="KW-0472">Membrane</keyword>
<keyword evidence="10 18" id="KW-0430">Lectin</keyword>
<dbReference type="SUPFAM" id="SSF50370">
    <property type="entry name" value="Ricin B-like lectins"/>
    <property type="match status" value="1"/>
</dbReference>
<dbReference type="InterPro" id="IPR000772">
    <property type="entry name" value="Ricin_B_lectin"/>
</dbReference>
<evidence type="ECO:0000256" key="14">
    <source>
        <dbReference type="ARBA" id="ARBA00023136"/>
    </source>
</evidence>
<evidence type="ECO:0000256" key="1">
    <source>
        <dbReference type="ARBA" id="ARBA00001936"/>
    </source>
</evidence>
<dbReference type="Gene3D" id="3.90.550.10">
    <property type="entry name" value="Spore Coat Polysaccharide Biosynthesis Protein SpsA, Chain A"/>
    <property type="match status" value="1"/>
</dbReference>
<dbReference type="VEuPathDB" id="VectorBase:MDOMA2_013117"/>
<evidence type="ECO:0000313" key="20">
    <source>
        <dbReference type="EMBL" id="AFP59825.1"/>
    </source>
</evidence>
<evidence type="ECO:0000256" key="4">
    <source>
        <dbReference type="ARBA" id="ARBA00005680"/>
    </source>
</evidence>
<evidence type="ECO:0000256" key="3">
    <source>
        <dbReference type="ARBA" id="ARBA00004922"/>
    </source>
</evidence>
<dbReference type="FunFam" id="3.90.550.10:FF:000005">
    <property type="entry name" value="Polypeptide N-acetylgalactosaminyltransferase"/>
    <property type="match status" value="1"/>
</dbReference>
<dbReference type="EC" id="2.4.1.-" evidence="18"/>
<keyword evidence="17 18" id="KW-0464">Manganese</keyword>
<dbReference type="GO" id="GO:0000139">
    <property type="term" value="C:Golgi membrane"/>
    <property type="evidence" value="ECO:0007669"/>
    <property type="project" value="UniProtKB-SubCell"/>
</dbReference>
<keyword evidence="15 18" id="KW-1015">Disulfide bond</keyword>
<dbReference type="InterPro" id="IPR035992">
    <property type="entry name" value="Ricin_B-like_lectins"/>
</dbReference>
<sequence length="720" mass="82145">MSSLGLTRLLRGRMRSNTCRIILLTSLVWVIVDFVLIAHYSDCIGKDGWRCKRSGEYDVELPAAEKRVDDDMVGDNEINTENSIDNDGGGGPLLGAASAGMANRDDNALVGQIGHGFVSGGISATYRTTMLRKWYSAPTVREQKGKPGELGKPVKIPTEMKELAKEKFKENQFNLVASDLISLNRSLTDVRHENCKKKHYPSKLPTTSIVIVFHNEAWSTLLRTVWSVINRSPRSLLKEIILVDDASERDYLGKKLEEYVATLPVHTFVLRTQKRSGLIRARLLGAEHVTGEVITFLDAHCECTEGWLEPLLARIVQNRRTVVCPIIDVISDETFEYITASDSTWGGFNWKLNFRWYRVPQREMERRNNDRTAPLRTPTMAGGLFSIDKDYFYEIGSYDEGMDIWGGENLEMSFRIWQCGGILEIIPCSHVGHVFRSSTPYTFPGGMSEVLGQNLARAAMVWMDEWQYFTLLYTDGLSMATRQKVDVTKRLALREKLQCKPFSWYLNTVWPDHFFPAPDRFFGKIIWLDGETECAQAFSKYMKNIPGRRISREWPRVFEEIENNAEEFMSLIDLDRDKCLRPAKEDAPRQSAQPVTVGDCNAHSQTMDIFVITPTGKIMTNNNVCLTYSEPKQSTIKMLKNRNATTSNVQLALCAHDSRQLWDYDMDTQHITHRENKLCLTLKSAQSARTHKSEKVVLAIECDFKDITQKWGLIPLPWKM</sequence>
<keyword evidence="8 18" id="KW-0812">Transmembrane</keyword>
<evidence type="ECO:0000256" key="15">
    <source>
        <dbReference type="ARBA" id="ARBA00023157"/>
    </source>
</evidence>
<dbReference type="PANTHER" id="PTHR11675:SF118">
    <property type="entry name" value="POLYPEPTIDE N-ACETYLGALACTOSAMINYLTRANSFERASE 3"/>
    <property type="match status" value="1"/>
</dbReference>
<proteinExistence type="evidence at transcript level"/>
<feature type="domain" description="Ricin B lectin" evidence="19">
    <location>
        <begin position="566"/>
        <end position="714"/>
    </location>
</feature>
<dbReference type="InterPro" id="IPR029044">
    <property type="entry name" value="Nucleotide-diphossugar_trans"/>
</dbReference>
<dbReference type="CDD" id="cd02510">
    <property type="entry name" value="pp-GalNAc-T"/>
    <property type="match status" value="1"/>
</dbReference>
<comment type="similarity">
    <text evidence="4 18">Belongs to the glycosyltransferase 2 family. GalNAc-T subfamily.</text>
</comment>
<dbReference type="Gene3D" id="2.80.10.50">
    <property type="match status" value="1"/>
</dbReference>
<dbReference type="PANTHER" id="PTHR11675">
    <property type="entry name" value="N-ACETYLGALACTOSAMINYLTRANSFERASE"/>
    <property type="match status" value="1"/>
</dbReference>
<keyword evidence="7 18" id="KW-0808">Transferase</keyword>
<dbReference type="InterPro" id="IPR045885">
    <property type="entry name" value="GalNAc-T"/>
</dbReference>
<organism evidence="20">
    <name type="scientific">Musca domestica</name>
    <name type="common">House fly</name>
    <dbReference type="NCBI Taxonomy" id="7370"/>
    <lineage>
        <taxon>Eukaryota</taxon>
        <taxon>Metazoa</taxon>
        <taxon>Ecdysozoa</taxon>
        <taxon>Arthropoda</taxon>
        <taxon>Hexapoda</taxon>
        <taxon>Insecta</taxon>
        <taxon>Pterygota</taxon>
        <taxon>Neoptera</taxon>
        <taxon>Endopterygota</taxon>
        <taxon>Diptera</taxon>
        <taxon>Brachycera</taxon>
        <taxon>Muscomorpha</taxon>
        <taxon>Muscoidea</taxon>
        <taxon>Muscidae</taxon>
        <taxon>Musca</taxon>
    </lineage>
</organism>
<evidence type="ECO:0000259" key="19">
    <source>
        <dbReference type="SMART" id="SM00458"/>
    </source>
</evidence>
<evidence type="ECO:0000256" key="17">
    <source>
        <dbReference type="ARBA" id="ARBA00023211"/>
    </source>
</evidence>
<accession>T1P8U2</accession>
<dbReference type="PROSITE" id="PS50231">
    <property type="entry name" value="RICIN_B_LECTIN"/>
    <property type="match status" value="1"/>
</dbReference>
<dbReference type="GO" id="GO:0030246">
    <property type="term" value="F:carbohydrate binding"/>
    <property type="evidence" value="ECO:0007669"/>
    <property type="project" value="UniProtKB-KW"/>
</dbReference>
<evidence type="ECO:0000256" key="6">
    <source>
        <dbReference type="ARBA" id="ARBA00022676"/>
    </source>
</evidence>
<comment type="subcellular location">
    <subcellularLocation>
        <location evidence="2 18">Golgi apparatus membrane</location>
        <topology evidence="2 18">Single-pass type II membrane protein</topology>
    </subcellularLocation>
</comment>
<dbReference type="SUPFAM" id="SSF53448">
    <property type="entry name" value="Nucleotide-diphospho-sugar transferases"/>
    <property type="match status" value="1"/>
</dbReference>
<dbReference type="GO" id="GO:0046872">
    <property type="term" value="F:metal ion binding"/>
    <property type="evidence" value="ECO:0007669"/>
    <property type="project" value="UniProtKB-KW"/>
</dbReference>
<dbReference type="AlphaFoldDB" id="T1P8U2"/>
<comment type="cofactor">
    <cofactor evidence="1 18">
        <name>Mn(2+)</name>
        <dbReference type="ChEBI" id="CHEBI:29035"/>
    </cofactor>
</comment>
<keyword evidence="9" id="KW-0479">Metal-binding</keyword>
<reference evidence="20" key="1">
    <citation type="submission" date="2012-08" db="EMBL/GenBank/DDBJ databases">
        <title>Transcriptome of adult Musca domestica launches a platform for comparative house fly gene expression and characterization of differential gene expression among resistant and susceptible house flies.</title>
        <authorList>
            <person name="Liu N."/>
            <person name="Zhang L."/>
            <person name="Li M."/>
            <person name="Reid W."/>
        </authorList>
    </citation>
    <scope>NUCLEOTIDE SEQUENCE</scope>
    <source>
        <strain evidence="20">ALHF</strain>
        <tissue evidence="20">Whole body</tissue>
    </source>
</reference>
<evidence type="ECO:0000256" key="11">
    <source>
        <dbReference type="ARBA" id="ARBA00022968"/>
    </source>
</evidence>
<keyword evidence="6 18" id="KW-0328">Glycosyltransferase</keyword>
<name>T1P8U2_MUSDO</name>
<evidence type="ECO:0000256" key="2">
    <source>
        <dbReference type="ARBA" id="ARBA00004323"/>
    </source>
</evidence>
<evidence type="ECO:0000256" key="13">
    <source>
        <dbReference type="ARBA" id="ARBA00023034"/>
    </source>
</evidence>
<evidence type="ECO:0000256" key="16">
    <source>
        <dbReference type="ARBA" id="ARBA00023180"/>
    </source>
</evidence>
<dbReference type="Pfam" id="PF00652">
    <property type="entry name" value="Ricin_B_lectin"/>
    <property type="match status" value="1"/>
</dbReference>
<protein>
    <recommendedName>
        <fullName evidence="5 18">Polypeptide N-acetylgalactosaminyltransferase</fullName>
        <ecNumber evidence="18">2.4.1.-</ecNumber>
    </recommendedName>
    <alternativeName>
        <fullName evidence="18">Protein-UDP acetylgalactosaminyltransferase</fullName>
    </alternativeName>
</protein>
<dbReference type="InterPro" id="IPR001173">
    <property type="entry name" value="Glyco_trans_2-like"/>
</dbReference>
<evidence type="ECO:0000256" key="12">
    <source>
        <dbReference type="ARBA" id="ARBA00022989"/>
    </source>
</evidence>
<keyword evidence="12 18" id="KW-1133">Transmembrane helix</keyword>
<evidence type="ECO:0000256" key="5">
    <source>
        <dbReference type="ARBA" id="ARBA00012644"/>
    </source>
</evidence>
<keyword evidence="16" id="KW-0325">Glycoprotein</keyword>
<evidence type="ECO:0000256" key="10">
    <source>
        <dbReference type="ARBA" id="ARBA00022734"/>
    </source>
</evidence>